<evidence type="ECO:0000259" key="2">
    <source>
        <dbReference type="Pfam" id="PF20692"/>
    </source>
</evidence>
<evidence type="ECO:0000313" key="3">
    <source>
        <dbReference type="EMBL" id="RNA27064.1"/>
    </source>
</evidence>
<accession>A0A3M7RU18</accession>
<dbReference type="OrthoDB" id="9989163at2759"/>
<feature type="domain" description="GREB1-like circularly permuted SF2 helicase" evidence="2">
    <location>
        <begin position="352"/>
        <end position="745"/>
    </location>
</feature>
<dbReference type="STRING" id="10195.A0A3M7RU18"/>
<feature type="compositionally biased region" description="Acidic residues" evidence="1">
    <location>
        <begin position="31"/>
        <end position="49"/>
    </location>
</feature>
<name>A0A3M7RU18_BRAPC</name>
<dbReference type="PANTHER" id="PTHR15720:SF14">
    <property type="entry name" value="GREB1-LIKE PROTEIN"/>
    <property type="match status" value="1"/>
</dbReference>
<feature type="region of interest" description="Disordered" evidence="1">
    <location>
        <begin position="24"/>
        <end position="114"/>
    </location>
</feature>
<dbReference type="Pfam" id="PF20692">
    <property type="entry name" value="cpSF2-GREB1"/>
    <property type="match status" value="2"/>
</dbReference>
<keyword evidence="4" id="KW-1185">Reference proteome</keyword>
<feature type="compositionally biased region" description="Acidic residues" evidence="1">
    <location>
        <begin position="57"/>
        <end position="71"/>
    </location>
</feature>
<organism evidence="3 4">
    <name type="scientific">Brachionus plicatilis</name>
    <name type="common">Marine rotifer</name>
    <name type="synonym">Brachionus muelleri</name>
    <dbReference type="NCBI Taxonomy" id="10195"/>
    <lineage>
        <taxon>Eukaryota</taxon>
        <taxon>Metazoa</taxon>
        <taxon>Spiralia</taxon>
        <taxon>Gnathifera</taxon>
        <taxon>Rotifera</taxon>
        <taxon>Eurotatoria</taxon>
        <taxon>Monogononta</taxon>
        <taxon>Pseudotrocha</taxon>
        <taxon>Ploima</taxon>
        <taxon>Brachionidae</taxon>
        <taxon>Brachionus</taxon>
    </lineage>
</organism>
<dbReference type="AlphaFoldDB" id="A0A3M7RU18"/>
<dbReference type="InterPro" id="IPR048657">
    <property type="entry name" value="GREB1-like_cpSF2"/>
</dbReference>
<dbReference type="PANTHER" id="PTHR15720">
    <property type="entry name" value="GREB1-RELATED"/>
    <property type="match status" value="1"/>
</dbReference>
<comment type="caution">
    <text evidence="3">The sequence shown here is derived from an EMBL/GenBank/DDBJ whole genome shotgun (WGS) entry which is preliminary data.</text>
</comment>
<feature type="compositionally biased region" description="Acidic residues" evidence="1">
    <location>
        <begin position="79"/>
        <end position="101"/>
    </location>
</feature>
<sequence>MPKSKSNKFLDEFYNSKKQKLDKAKQLIDTECTESEESEIEVLDIEDSSETATSVSDDSDLEASEIEESDSSELISESDLNENNESESEESESEESDDDSDQNERDDCNDTVQGSREVRMNIPITLICPISSFFKNNHEFYNKDTWSFSWANFNEKKIKDCILMHEYFFFDKSLSQNKKNIFIQKLILYIINLNNDNTKVFPWINLFNKSDAIQKKCRDNLAKEIENVSCNKMKIISELKKVITKTMPALVQSIKSNKKEINFTVYARKNSKPITFILLRVQRNLAPSLNGQNAFIEIVKMLNHDYNSIPKKKFRLEFSKTTVKKTIKLEGKKKISPNYYGEEEDILEKNFIFEPQKQVGQVIFETIRGKISKLDKYTKFKFYLIVPPRLSLRDQSIERIKRQLKKTLDTDGYTNSCVYMAHSKDLEILQQDIKNFKSKCLHLIIHDECQWGISSTGTIDFKILTNETLLNNKNAFILHISATAYPYDAIENLPKDQILNWNKIVPSNSEYKGLKALIQANKIIEQSDDSLLCLEKIKNNSLISYLNVSSAELAILIEYVVTLHCILLEKTYSDFTKEDLPNDLRPFVTDQTKEILENFYSSESNGKGQLVVLRMQKRRTAKILKKWMKAILKEFNQMELFDVVLDCIDDLNNQNQNLFDALSKSSKLKLKNWDQKKFKKKLIYDDLKGLPMLLILIEKGRCGDTFPSNFKYFDLRPRYQSKNSQDTTYYASLKQDVGRAFGYGERPKVFLAKKIKYMLDIDKLRPHHTLKRIRNENFIENENNPDDIYDASSKWAANYIHPFTDNDNPNLHKRRFVLKAQPQIGKTGAFLYAVDLFLKHIYKTKKETEVEEILNDPEKTKKIIELYLLEKKNKT</sequence>
<feature type="domain" description="GREB1-like circularly permuted SF2 helicase" evidence="2">
    <location>
        <begin position="805"/>
        <end position="844"/>
    </location>
</feature>
<reference evidence="3 4" key="1">
    <citation type="journal article" date="2018" name="Sci. Rep.">
        <title>Genomic signatures of local adaptation to the degree of environmental predictability in rotifers.</title>
        <authorList>
            <person name="Franch-Gras L."/>
            <person name="Hahn C."/>
            <person name="Garcia-Roger E.M."/>
            <person name="Carmona M.J."/>
            <person name="Serra M."/>
            <person name="Gomez A."/>
        </authorList>
    </citation>
    <scope>NUCLEOTIDE SEQUENCE [LARGE SCALE GENOMIC DNA]</scope>
    <source>
        <strain evidence="3">HYR1</strain>
    </source>
</reference>
<dbReference type="Proteomes" id="UP000276133">
    <property type="component" value="Unassembled WGS sequence"/>
</dbReference>
<evidence type="ECO:0000313" key="4">
    <source>
        <dbReference type="Proteomes" id="UP000276133"/>
    </source>
</evidence>
<proteinExistence type="predicted"/>
<evidence type="ECO:0000256" key="1">
    <source>
        <dbReference type="SAM" id="MobiDB-lite"/>
    </source>
</evidence>
<dbReference type="InterPro" id="IPR028422">
    <property type="entry name" value="GREB1"/>
</dbReference>
<protein>
    <submittedName>
        <fullName evidence="3">GREB1 isoform X1</fullName>
    </submittedName>
</protein>
<dbReference type="EMBL" id="REGN01002604">
    <property type="protein sequence ID" value="RNA27064.1"/>
    <property type="molecule type" value="Genomic_DNA"/>
</dbReference>
<gene>
    <name evidence="3" type="ORF">BpHYR1_012377</name>
</gene>